<dbReference type="GO" id="GO:0001653">
    <property type="term" value="F:peptide receptor activity"/>
    <property type="evidence" value="ECO:0007669"/>
    <property type="project" value="TreeGrafter"/>
</dbReference>
<dbReference type="CDD" id="cd06370">
    <property type="entry name" value="PBP1_SAP_GC-like"/>
    <property type="match status" value="1"/>
</dbReference>
<dbReference type="InterPro" id="IPR001054">
    <property type="entry name" value="A/G_cyclase"/>
</dbReference>
<dbReference type="Gene3D" id="6.10.250.780">
    <property type="match status" value="1"/>
</dbReference>
<dbReference type="GO" id="GO:0035556">
    <property type="term" value="P:intracellular signal transduction"/>
    <property type="evidence" value="ECO:0007669"/>
    <property type="project" value="InterPro"/>
</dbReference>
<dbReference type="RefSeq" id="XP_031575269.1">
    <property type="nucleotide sequence ID" value="XM_031719409.1"/>
</dbReference>
<dbReference type="RefSeq" id="XP_031575268.1">
    <property type="nucleotide sequence ID" value="XM_031719408.1"/>
</dbReference>
<dbReference type="SMART" id="SM00044">
    <property type="entry name" value="CYCc"/>
    <property type="match status" value="1"/>
</dbReference>
<evidence type="ECO:0000256" key="9">
    <source>
        <dbReference type="ARBA" id="ARBA00023136"/>
    </source>
</evidence>
<dbReference type="CDD" id="cd07302">
    <property type="entry name" value="CHD"/>
    <property type="match status" value="1"/>
</dbReference>
<evidence type="ECO:0000256" key="1">
    <source>
        <dbReference type="ARBA" id="ARBA00001436"/>
    </source>
</evidence>
<dbReference type="PANTHER" id="PTHR11920:SF501">
    <property type="entry name" value="GUANYLATE CYCLASE 32E"/>
    <property type="match status" value="1"/>
</dbReference>
<dbReference type="GO" id="GO:0004672">
    <property type="term" value="F:protein kinase activity"/>
    <property type="evidence" value="ECO:0007669"/>
    <property type="project" value="InterPro"/>
</dbReference>
<evidence type="ECO:0000256" key="4">
    <source>
        <dbReference type="ARBA" id="ARBA00022692"/>
    </source>
</evidence>
<dbReference type="Pfam" id="PF07714">
    <property type="entry name" value="PK_Tyr_Ser-Thr"/>
    <property type="match status" value="1"/>
</dbReference>
<dbReference type="GO" id="GO:0005886">
    <property type="term" value="C:plasma membrane"/>
    <property type="evidence" value="ECO:0007669"/>
    <property type="project" value="TreeGrafter"/>
</dbReference>
<dbReference type="InterPro" id="IPR029787">
    <property type="entry name" value="Nucleotide_cyclase"/>
</dbReference>
<keyword evidence="11" id="KW-0325">Glycoprotein</keyword>
<dbReference type="SUPFAM" id="SSF56112">
    <property type="entry name" value="Protein kinase-like (PK-like)"/>
    <property type="match status" value="1"/>
</dbReference>
<comment type="subcellular location">
    <subcellularLocation>
        <location evidence="2">Membrane</location>
        <topology evidence="2">Single-pass type I membrane protein</topology>
    </subcellularLocation>
</comment>
<dbReference type="OrthoDB" id="1890790at2759"/>
<feature type="signal peptide" evidence="17">
    <location>
        <begin position="1"/>
        <end position="19"/>
    </location>
</feature>
<accession>A0A6P8JCD8</accession>
<dbReference type="Gene3D" id="1.10.510.10">
    <property type="entry name" value="Transferase(Phosphotransferase) domain 1"/>
    <property type="match status" value="1"/>
</dbReference>
<keyword evidence="9" id="KW-0472">Membrane</keyword>
<dbReference type="Gene3D" id="3.40.50.2300">
    <property type="match status" value="2"/>
</dbReference>
<sequence>MRPILVYCVTAFILALTLSASIVTGKSKKDVKIGLLIPFTYASRLSNYFHRGKYYASAISIAVDEINRRPDLLPGRNISFIWNNTECDELKTLRALVYQLNAGVSGFIGPGCTCTTAARSAAAFNVSMISYMCSNPEVSDKKLYPTFARTFAIDTKLTPSLLSLLKYYQWRRVAIIYENVTKWIEMKNTITKRLTENGVHIALELMMSPSSVYRPQNHSKVYKDILGQIKTEARIVIFVTEFFLAREGMLHALDHGMINGDYVFIMFELDQNQVSSYAKQPFKWLFSSYPSTLNRYNHLQRAFAAVFVLAVKSPSSKNYSLFQEELKRRAPEAPFYSTVYKGFLWDSNKHNDSLNFPSKSGETKFKAKETQPPIYGAYLYDAVYQFAVALNKSYAIEENPTGKTIIDQLRGIQYDSILGYKIHFDNRGNSEFNLTLLDLYSKPNAKYAEMVPVGDFQIFYGNSSSAGEQIFIPRSNVSIIWPGDKGPPKDSPACGFHGELCPSPVGDDAKMKIIAGVSGALALLSLLLLLNIYRQYRLEKELKSLLWKIDYNEICFEKKRNSACSLASCFGVGMRENHVLEPLLCDDEAEELYKHTFIGIFKGNLVAVKRLAKKNVDMTRTVLMELKQMRDLRHDNLVQFIGACVDSPNICIVTQYCQKGSLQDILQNKDVKLDHMFIASLVSDIVRGMVFLQSVDVKSHGNLKSSNCLVDSRWVVKISDFGLPTFRAKQTKTFPSESLYYTDLLWVAPEILRLANRPARGTQKGDVYSFAIILSEFHTREEPFSANYMDPKEIVRRVQNAEFPPFRPTVPVLIAGVEELRELMKQCWQEDPDLRPDFNEIRKIMNKILINNGMKTNIFDNICYMMEKYADSLEELVMEKTGQLIEEKKKTDALLERMLPRPVTEQLKRGKAVEAESFHEVTIYFSDIVGFTELSAESSPLQVVSLLNDLYTLFDDIICEYDVYKCAPSARQVETIGDAYMVVSGLPIRNGSRHAGEIGRMALHLIEAVKTEFIVRYKPNYKLKLRVGIHSGPVVAGVVGNTMPRYCLFGDTVNTASRMESHGEALRVHISEDTKKILDQLGGFIVEPRGEIHIKGKGNQATYWLVDVADEKPFPKRRPNLNSNPVDSPLLSLPGFAKPCLSGSNNSLSLKRSPSYRKNFKNQSGSPIGMRRWHRFDNEDDKDQTTRLWTEKDDTKYSVV</sequence>
<dbReference type="InterPro" id="IPR001828">
    <property type="entry name" value="ANF_lig-bd_rcpt"/>
</dbReference>
<dbReference type="InterPro" id="IPR050401">
    <property type="entry name" value="Cyclic_nucleotide_synthase"/>
</dbReference>
<keyword evidence="20" id="KW-1185">Reference proteome</keyword>
<evidence type="ECO:0000313" key="21">
    <source>
        <dbReference type="RefSeq" id="XP_031575266.1"/>
    </source>
</evidence>
<evidence type="ECO:0000256" key="10">
    <source>
        <dbReference type="ARBA" id="ARBA00023170"/>
    </source>
</evidence>
<dbReference type="PANTHER" id="PTHR11920">
    <property type="entry name" value="GUANYLYL CYCLASE"/>
    <property type="match status" value="1"/>
</dbReference>
<evidence type="ECO:0000256" key="15">
    <source>
        <dbReference type="RuleBase" id="RU003431"/>
    </source>
</evidence>
<proteinExistence type="inferred from homology"/>
<evidence type="ECO:0000256" key="16">
    <source>
        <dbReference type="SAM" id="MobiDB-lite"/>
    </source>
</evidence>
<evidence type="ECO:0000256" key="2">
    <source>
        <dbReference type="ARBA" id="ARBA00004479"/>
    </source>
</evidence>
<keyword evidence="13 15" id="KW-0141">cGMP biosynthesis</keyword>
<dbReference type="InterPro" id="IPR028082">
    <property type="entry name" value="Peripla_BP_I"/>
</dbReference>
<gene>
    <name evidence="21 22 23 24 25" type="primary">LOC116308892</name>
</gene>
<dbReference type="PROSITE" id="PS50011">
    <property type="entry name" value="PROTEIN_KINASE_DOM"/>
    <property type="match status" value="1"/>
</dbReference>
<keyword evidence="4" id="KW-0812">Transmembrane</keyword>
<feature type="domain" description="Protein kinase" evidence="18">
    <location>
        <begin position="578"/>
        <end position="849"/>
    </location>
</feature>
<dbReference type="FunFam" id="3.30.70.1230:FF:000019">
    <property type="entry name" value="Guanylate cyclase"/>
    <property type="match status" value="1"/>
</dbReference>
<dbReference type="InterPro" id="IPR000719">
    <property type="entry name" value="Prot_kinase_dom"/>
</dbReference>
<dbReference type="GO" id="GO:0007168">
    <property type="term" value="P:receptor guanylyl cyclase signaling pathway"/>
    <property type="evidence" value="ECO:0007669"/>
    <property type="project" value="TreeGrafter"/>
</dbReference>
<evidence type="ECO:0000256" key="3">
    <source>
        <dbReference type="ARBA" id="ARBA00012202"/>
    </source>
</evidence>
<dbReference type="RefSeq" id="XP_031575267.1">
    <property type="nucleotide sequence ID" value="XM_031719407.1"/>
</dbReference>
<dbReference type="AlphaFoldDB" id="A0A6P8JCD8"/>
<evidence type="ECO:0000313" key="23">
    <source>
        <dbReference type="RefSeq" id="XP_031575268.1"/>
    </source>
</evidence>
<evidence type="ECO:0000256" key="14">
    <source>
        <dbReference type="RuleBase" id="RU000405"/>
    </source>
</evidence>
<protein>
    <recommendedName>
        <fullName evidence="3 15">Guanylate cyclase</fullName>
        <ecNumber evidence="3 15">4.6.1.2</ecNumber>
    </recommendedName>
</protein>
<dbReference type="FunFam" id="1.10.510.10:FF:000420">
    <property type="entry name" value="Guanylate cyclase"/>
    <property type="match status" value="1"/>
</dbReference>
<evidence type="ECO:0000259" key="19">
    <source>
        <dbReference type="PROSITE" id="PS50125"/>
    </source>
</evidence>
<evidence type="ECO:0000256" key="6">
    <source>
        <dbReference type="ARBA" id="ARBA00022741"/>
    </source>
</evidence>
<dbReference type="SUPFAM" id="SSF53822">
    <property type="entry name" value="Periplasmic binding protein-like I"/>
    <property type="match status" value="1"/>
</dbReference>
<evidence type="ECO:0000256" key="13">
    <source>
        <dbReference type="ARBA" id="ARBA00023293"/>
    </source>
</evidence>
<dbReference type="GO" id="GO:0004016">
    <property type="term" value="F:adenylate cyclase activity"/>
    <property type="evidence" value="ECO:0007669"/>
    <property type="project" value="TreeGrafter"/>
</dbReference>
<dbReference type="PROSITE" id="PS00452">
    <property type="entry name" value="GUANYLATE_CYCLASE_1"/>
    <property type="match status" value="1"/>
</dbReference>
<dbReference type="InterPro" id="IPR001245">
    <property type="entry name" value="Ser-Thr/Tyr_kinase_cat_dom"/>
</dbReference>
<dbReference type="EC" id="4.6.1.2" evidence="3 15"/>
<evidence type="ECO:0000313" key="22">
    <source>
        <dbReference type="RefSeq" id="XP_031575267.1"/>
    </source>
</evidence>
<dbReference type="InterPro" id="IPR018297">
    <property type="entry name" value="A/G_cyclase_CS"/>
</dbReference>
<dbReference type="GO" id="GO:0005524">
    <property type="term" value="F:ATP binding"/>
    <property type="evidence" value="ECO:0007669"/>
    <property type="project" value="InterPro"/>
</dbReference>
<evidence type="ECO:0000313" key="20">
    <source>
        <dbReference type="Proteomes" id="UP000515163"/>
    </source>
</evidence>
<dbReference type="Pfam" id="PF00211">
    <property type="entry name" value="Guanylate_cyc"/>
    <property type="match status" value="1"/>
</dbReference>
<evidence type="ECO:0000256" key="5">
    <source>
        <dbReference type="ARBA" id="ARBA00022729"/>
    </source>
</evidence>
<feature type="region of interest" description="Disordered" evidence="16">
    <location>
        <begin position="1147"/>
        <end position="1177"/>
    </location>
</feature>
<name>A0A6P8JCD8_ACTTE</name>
<dbReference type="Pfam" id="PF01094">
    <property type="entry name" value="ANF_receptor"/>
    <property type="match status" value="1"/>
</dbReference>
<dbReference type="Gene3D" id="3.30.70.1230">
    <property type="entry name" value="Nucleotide cyclase"/>
    <property type="match status" value="1"/>
</dbReference>
<keyword evidence="7" id="KW-1133">Transmembrane helix</keyword>
<dbReference type="Proteomes" id="UP000515163">
    <property type="component" value="Unplaced"/>
</dbReference>
<evidence type="ECO:0000256" key="7">
    <source>
        <dbReference type="ARBA" id="ARBA00022989"/>
    </source>
</evidence>
<dbReference type="KEGG" id="aten:116308892"/>
<keyword evidence="8" id="KW-0342">GTP-binding</keyword>
<keyword evidence="12 14" id="KW-0456">Lyase</keyword>
<keyword evidence="6" id="KW-0547">Nucleotide-binding</keyword>
<dbReference type="SUPFAM" id="SSF55073">
    <property type="entry name" value="Nucleotide cyclase"/>
    <property type="match status" value="1"/>
</dbReference>
<evidence type="ECO:0000256" key="12">
    <source>
        <dbReference type="ARBA" id="ARBA00023239"/>
    </source>
</evidence>
<evidence type="ECO:0000259" key="18">
    <source>
        <dbReference type="PROSITE" id="PS50011"/>
    </source>
</evidence>
<comment type="catalytic activity">
    <reaction evidence="1 15">
        <text>GTP = 3',5'-cyclic GMP + diphosphate</text>
        <dbReference type="Rhea" id="RHEA:13665"/>
        <dbReference type="ChEBI" id="CHEBI:33019"/>
        <dbReference type="ChEBI" id="CHEBI:37565"/>
        <dbReference type="ChEBI" id="CHEBI:57746"/>
        <dbReference type="EC" id="4.6.1.2"/>
    </reaction>
</comment>
<keyword evidence="5 17" id="KW-0732">Signal</keyword>
<dbReference type="RefSeq" id="XP_031575270.1">
    <property type="nucleotide sequence ID" value="XM_031719410.1"/>
</dbReference>
<dbReference type="GeneID" id="116308892"/>
<organism evidence="20 23">
    <name type="scientific">Actinia tenebrosa</name>
    <name type="common">Australian red waratah sea anemone</name>
    <dbReference type="NCBI Taxonomy" id="6105"/>
    <lineage>
        <taxon>Eukaryota</taxon>
        <taxon>Metazoa</taxon>
        <taxon>Cnidaria</taxon>
        <taxon>Anthozoa</taxon>
        <taxon>Hexacorallia</taxon>
        <taxon>Actiniaria</taxon>
        <taxon>Actiniidae</taxon>
        <taxon>Actinia</taxon>
    </lineage>
</organism>
<comment type="similarity">
    <text evidence="14">Belongs to the adenylyl cyclase class-4/guanylyl cyclase family.</text>
</comment>
<dbReference type="GO" id="GO:0004383">
    <property type="term" value="F:guanylate cyclase activity"/>
    <property type="evidence" value="ECO:0007669"/>
    <property type="project" value="UniProtKB-EC"/>
</dbReference>
<feature type="domain" description="Guanylate cyclase" evidence="19">
    <location>
        <begin position="922"/>
        <end position="1060"/>
    </location>
</feature>
<feature type="chain" id="PRO_5044653316" description="Guanylate cyclase" evidence="17">
    <location>
        <begin position="20"/>
        <end position="1200"/>
    </location>
</feature>
<reference evidence="21 22" key="1">
    <citation type="submission" date="2025-04" db="UniProtKB">
        <authorList>
            <consortium name="RefSeq"/>
        </authorList>
    </citation>
    <scope>IDENTIFICATION</scope>
    <source>
        <tissue evidence="21 22">Tentacle</tissue>
    </source>
</reference>
<evidence type="ECO:0000256" key="17">
    <source>
        <dbReference type="SAM" id="SignalP"/>
    </source>
</evidence>
<evidence type="ECO:0000313" key="24">
    <source>
        <dbReference type="RefSeq" id="XP_031575269.1"/>
    </source>
</evidence>
<dbReference type="PROSITE" id="PS50125">
    <property type="entry name" value="GUANYLATE_CYCLASE_2"/>
    <property type="match status" value="1"/>
</dbReference>
<dbReference type="RefSeq" id="XP_031575266.1">
    <property type="nucleotide sequence ID" value="XM_031719406.1"/>
</dbReference>
<evidence type="ECO:0000256" key="11">
    <source>
        <dbReference type="ARBA" id="ARBA00023180"/>
    </source>
</evidence>
<dbReference type="CDD" id="cd14042">
    <property type="entry name" value="PK_GC-A_B"/>
    <property type="match status" value="1"/>
</dbReference>
<dbReference type="GO" id="GO:0005525">
    <property type="term" value="F:GTP binding"/>
    <property type="evidence" value="ECO:0007669"/>
    <property type="project" value="UniProtKB-KW"/>
</dbReference>
<keyword evidence="10" id="KW-0675">Receptor</keyword>
<evidence type="ECO:0000256" key="8">
    <source>
        <dbReference type="ARBA" id="ARBA00023134"/>
    </source>
</evidence>
<dbReference type="InterPro" id="IPR011009">
    <property type="entry name" value="Kinase-like_dom_sf"/>
</dbReference>
<evidence type="ECO:0000313" key="25">
    <source>
        <dbReference type="RefSeq" id="XP_031575270.1"/>
    </source>
</evidence>